<keyword evidence="1" id="KW-1277">Toxin-antitoxin system</keyword>
<evidence type="ECO:0000256" key="1">
    <source>
        <dbReference type="ARBA" id="ARBA00022649"/>
    </source>
</evidence>
<evidence type="ECO:0000313" key="5">
    <source>
        <dbReference type="EMBL" id="QCC86864.1"/>
    </source>
</evidence>
<dbReference type="PANTHER" id="PTHR33397:SF3">
    <property type="entry name" value="MRNA NUCLEASE HEPT"/>
    <property type="match status" value="1"/>
</dbReference>
<dbReference type="InterPro" id="IPR037038">
    <property type="entry name" value="HepT-like_sf"/>
</dbReference>
<dbReference type="RefSeq" id="WP_136400908.1">
    <property type="nucleotide sequence ID" value="NZ_CP036295.1"/>
</dbReference>
<dbReference type="Gene3D" id="1.20.120.580">
    <property type="entry name" value="bsu32300-like"/>
    <property type="match status" value="1"/>
</dbReference>
<gene>
    <name evidence="5" type="ORF">DDIC_13460</name>
</gene>
<proteinExistence type="inferred from homology"/>
<dbReference type="OrthoDB" id="5368533at2"/>
<dbReference type="GO" id="GO:0110001">
    <property type="term" value="C:toxin-antitoxin complex"/>
    <property type="evidence" value="ECO:0007669"/>
    <property type="project" value="InterPro"/>
</dbReference>
<evidence type="ECO:0000256" key="3">
    <source>
        <dbReference type="ARBA" id="ARBA00022801"/>
    </source>
</evidence>
<dbReference type="InterPro" id="IPR052379">
    <property type="entry name" value="Type_VII_TA_RNase"/>
</dbReference>
<name>A0A4P7UPJ3_DESDE</name>
<reference evidence="5 6" key="1">
    <citation type="submission" date="2019-02" db="EMBL/GenBank/DDBJ databases">
        <title>Complete Genome Sequence of Desulfovibrio desulfuricans IC1, a Sulfonate Utilizing Anaerobe.</title>
        <authorList>
            <person name="Day L.A."/>
            <person name="De Leon K.B."/>
            <person name="Wall J.D."/>
        </authorList>
    </citation>
    <scope>NUCLEOTIDE SEQUENCE [LARGE SCALE GENOMIC DNA]</scope>
    <source>
        <strain evidence="5 6">IC1</strain>
    </source>
</reference>
<evidence type="ECO:0000313" key="6">
    <source>
        <dbReference type="Proteomes" id="UP000297065"/>
    </source>
</evidence>
<dbReference type="NCBIfam" id="NF047751">
    <property type="entry name" value="HepT_toxin"/>
    <property type="match status" value="1"/>
</dbReference>
<dbReference type="AlphaFoldDB" id="A0A4P7UPJ3"/>
<protein>
    <submittedName>
        <fullName evidence="5">DUF86 domain-containing protein</fullName>
    </submittedName>
</protein>
<evidence type="ECO:0000256" key="2">
    <source>
        <dbReference type="ARBA" id="ARBA00022722"/>
    </source>
</evidence>
<comment type="similarity">
    <text evidence="4">Belongs to the HepT RNase toxin family.</text>
</comment>
<sequence length="141" mass="15712">MDTDVIKAKLVSLQRCMQRIREKTPGTSQQLATDFDLQDILILNLQRAVQISTDIATTILAESSSVPSTMAEAFLLLHRQGVLSEGVARKLAKSVGLRNIAVHEYTSLNWDVVYTVAHTHIEDFAEFGREISAWVKAGTHY</sequence>
<organism evidence="5 6">
    <name type="scientific">Desulfovibrio desulfuricans</name>
    <dbReference type="NCBI Taxonomy" id="876"/>
    <lineage>
        <taxon>Bacteria</taxon>
        <taxon>Pseudomonadati</taxon>
        <taxon>Thermodesulfobacteriota</taxon>
        <taxon>Desulfovibrionia</taxon>
        <taxon>Desulfovibrionales</taxon>
        <taxon>Desulfovibrionaceae</taxon>
        <taxon>Desulfovibrio</taxon>
    </lineage>
</organism>
<dbReference type="EMBL" id="CP036295">
    <property type="protein sequence ID" value="QCC86864.1"/>
    <property type="molecule type" value="Genomic_DNA"/>
</dbReference>
<dbReference type="Pfam" id="PF01934">
    <property type="entry name" value="HepT-like"/>
    <property type="match status" value="1"/>
</dbReference>
<dbReference type="GO" id="GO:0016787">
    <property type="term" value="F:hydrolase activity"/>
    <property type="evidence" value="ECO:0007669"/>
    <property type="project" value="UniProtKB-KW"/>
</dbReference>
<accession>A0A4P7UPJ3</accession>
<keyword evidence="3" id="KW-0378">Hydrolase</keyword>
<dbReference type="InterPro" id="IPR008201">
    <property type="entry name" value="HepT-like"/>
</dbReference>
<dbReference type="GO" id="GO:0004540">
    <property type="term" value="F:RNA nuclease activity"/>
    <property type="evidence" value="ECO:0007669"/>
    <property type="project" value="InterPro"/>
</dbReference>
<evidence type="ECO:0000256" key="4">
    <source>
        <dbReference type="ARBA" id="ARBA00024207"/>
    </source>
</evidence>
<dbReference type="PANTHER" id="PTHR33397">
    <property type="entry name" value="UPF0331 PROTEIN YUTE"/>
    <property type="match status" value="1"/>
</dbReference>
<dbReference type="Proteomes" id="UP000297065">
    <property type="component" value="Chromosome"/>
</dbReference>
<keyword evidence="2" id="KW-0540">Nuclease</keyword>